<dbReference type="AlphaFoldDB" id="A0AB73VAR4"/>
<evidence type="ECO:0000313" key="1">
    <source>
        <dbReference type="EMBL" id="QMT27542.1"/>
    </source>
</evidence>
<reference evidence="1 2" key="1">
    <citation type="submission" date="2018-03" db="EMBL/GenBank/DDBJ databases">
        <title>The complete genome of bacterial strain SGAir0260.</title>
        <authorList>
            <person name="Schuster S.C."/>
        </authorList>
    </citation>
    <scope>NUCLEOTIDE SEQUENCE [LARGE SCALE GENOMIC DNA]</scope>
    <source>
        <strain evidence="1 2">SGAir0260</strain>
    </source>
</reference>
<dbReference type="Proteomes" id="UP000464780">
    <property type="component" value="Chromosome"/>
</dbReference>
<accession>A0AB73VAR4</accession>
<gene>
    <name evidence="1" type="ORF">C1N66_32865</name>
</gene>
<name>A0AB73VAR4_BACCE</name>
<protein>
    <submittedName>
        <fullName evidence="1">Uncharacterized protein</fullName>
    </submittedName>
</protein>
<dbReference type="EMBL" id="CP028009">
    <property type="protein sequence ID" value="QMT27542.1"/>
    <property type="molecule type" value="Genomic_DNA"/>
</dbReference>
<dbReference type="RefSeq" id="WP_191422831.1">
    <property type="nucleotide sequence ID" value="NZ_CP028009.1"/>
</dbReference>
<organism evidence="1 2">
    <name type="scientific">Bacillus cereus</name>
    <dbReference type="NCBI Taxonomy" id="1396"/>
    <lineage>
        <taxon>Bacteria</taxon>
        <taxon>Bacillati</taxon>
        <taxon>Bacillota</taxon>
        <taxon>Bacilli</taxon>
        <taxon>Bacillales</taxon>
        <taxon>Bacillaceae</taxon>
        <taxon>Bacillus</taxon>
        <taxon>Bacillus cereus group</taxon>
    </lineage>
</organism>
<sequence length="54" mass="6541">MELFLMIVILILVGDSIFKRLDLKSLEERVESHKEIMDIQDRRIDKLWQEINNL</sequence>
<proteinExistence type="predicted"/>
<evidence type="ECO:0000313" key="2">
    <source>
        <dbReference type="Proteomes" id="UP000464780"/>
    </source>
</evidence>